<dbReference type="PANTHER" id="PTHR30349:SF64">
    <property type="entry name" value="PROPHAGE INTEGRASE INTD-RELATED"/>
    <property type="match status" value="1"/>
</dbReference>
<evidence type="ECO:0000259" key="8">
    <source>
        <dbReference type="PROSITE" id="PS51900"/>
    </source>
</evidence>
<feature type="domain" description="Tyr recombinase" evidence="7">
    <location>
        <begin position="178"/>
        <end position="379"/>
    </location>
</feature>
<keyword evidence="4 6" id="KW-0238">DNA-binding</keyword>
<dbReference type="CDD" id="cd01189">
    <property type="entry name" value="INT_ICEBs1_C_like"/>
    <property type="match status" value="1"/>
</dbReference>
<dbReference type="InterPro" id="IPR050090">
    <property type="entry name" value="Tyrosine_recombinase_XerCD"/>
</dbReference>
<dbReference type="PROSITE" id="PS51898">
    <property type="entry name" value="TYR_RECOMBINASE"/>
    <property type="match status" value="1"/>
</dbReference>
<dbReference type="PANTHER" id="PTHR30349">
    <property type="entry name" value="PHAGE INTEGRASE-RELATED"/>
    <property type="match status" value="1"/>
</dbReference>
<dbReference type="InterPro" id="IPR010998">
    <property type="entry name" value="Integrase_recombinase_N"/>
</dbReference>
<evidence type="ECO:0000256" key="5">
    <source>
        <dbReference type="ARBA" id="ARBA00023172"/>
    </source>
</evidence>
<protein>
    <submittedName>
        <fullName evidence="9">Site-specific integrase</fullName>
    </submittedName>
</protein>
<dbReference type="InterPro" id="IPR044068">
    <property type="entry name" value="CB"/>
</dbReference>
<keyword evidence="5" id="KW-0233">DNA recombination</keyword>
<dbReference type="Proteomes" id="UP000759273">
    <property type="component" value="Unassembled WGS sequence"/>
</dbReference>
<dbReference type="InterPro" id="IPR004107">
    <property type="entry name" value="Integrase_SAM-like_N"/>
</dbReference>
<comment type="caution">
    <text evidence="9">The sequence shown here is derived from an EMBL/GenBank/DDBJ whole genome shotgun (WGS) entry which is preliminary data.</text>
</comment>
<dbReference type="SUPFAM" id="SSF56349">
    <property type="entry name" value="DNA breaking-rejoining enzymes"/>
    <property type="match status" value="1"/>
</dbReference>
<evidence type="ECO:0000256" key="3">
    <source>
        <dbReference type="ARBA" id="ARBA00022908"/>
    </source>
</evidence>
<dbReference type="InterPro" id="IPR013762">
    <property type="entry name" value="Integrase-like_cat_sf"/>
</dbReference>
<comment type="function">
    <text evidence="1">Site-specific tyrosine recombinase, which acts by catalyzing the cutting and rejoining of the recombining DNA molecules.</text>
</comment>
<dbReference type="GO" id="GO:0003677">
    <property type="term" value="F:DNA binding"/>
    <property type="evidence" value="ECO:0007669"/>
    <property type="project" value="UniProtKB-UniRule"/>
</dbReference>
<evidence type="ECO:0000313" key="9">
    <source>
        <dbReference type="EMBL" id="MBS5333605.1"/>
    </source>
</evidence>
<feature type="domain" description="Core-binding (CB)" evidence="8">
    <location>
        <begin position="74"/>
        <end position="157"/>
    </location>
</feature>
<gene>
    <name evidence="9" type="ORF">KHY36_13905</name>
</gene>
<dbReference type="AlphaFoldDB" id="A0A943HLW9"/>
<dbReference type="EMBL" id="JAGZGG010000048">
    <property type="protein sequence ID" value="MBS5333605.1"/>
    <property type="molecule type" value="Genomic_DNA"/>
</dbReference>
<dbReference type="Gene3D" id="1.10.443.10">
    <property type="entry name" value="Intergrase catalytic core"/>
    <property type="match status" value="1"/>
</dbReference>
<evidence type="ECO:0000256" key="2">
    <source>
        <dbReference type="ARBA" id="ARBA00008857"/>
    </source>
</evidence>
<evidence type="ECO:0000256" key="1">
    <source>
        <dbReference type="ARBA" id="ARBA00003283"/>
    </source>
</evidence>
<dbReference type="PROSITE" id="PS51900">
    <property type="entry name" value="CB"/>
    <property type="match status" value="1"/>
</dbReference>
<name>A0A943HLW9_9FIRM</name>
<dbReference type="GO" id="GO:0015074">
    <property type="term" value="P:DNA integration"/>
    <property type="evidence" value="ECO:0007669"/>
    <property type="project" value="UniProtKB-KW"/>
</dbReference>
<dbReference type="Pfam" id="PF14659">
    <property type="entry name" value="Phage_int_SAM_3"/>
    <property type="match status" value="1"/>
</dbReference>
<sequence length="392" mass="43910">MPNNKATRTAAGSGSIRQRPDGRWEARLTLGYDEGTGKRKTLSIYGATQKEVKKKMTEKLRQLDTNTYIADDKRTLAQYLDTWFAEFIVPTQKPYTITTYRGVIKNHLKPNLGAVRLCDLTTEQVQKMVRKLVNAGKAPKTIKNVLTVLNSALEQAVKAQTIQRNPAKFAKIPAVRVKDIHPLSPAEIVAFVDAAQDSPYYAPLMCCLFLGLREGEALGLAWEHVDFENCKVHICQQLQKDKAKGGQFYIQEGTKNGQSRILDVPDFLLEILQEEKQRQLRARLAAGPAWQNVWGLCFTDVLGRCINPHTLWANFKRIAASIGLPDARVHDLRHTNASVALVNGDDLKTVQANLGHATAAFTLQRYVHASEAMKRASANRMQQFFDDNVKKA</sequence>
<evidence type="ECO:0000256" key="6">
    <source>
        <dbReference type="PROSITE-ProRule" id="PRU01248"/>
    </source>
</evidence>
<reference evidence="9" key="1">
    <citation type="submission" date="2021-02" db="EMBL/GenBank/DDBJ databases">
        <title>Infant gut strain persistence is associated with maternal origin, phylogeny, and functional potential including surface adhesion and iron acquisition.</title>
        <authorList>
            <person name="Lou Y.C."/>
        </authorList>
    </citation>
    <scope>NUCLEOTIDE SEQUENCE</scope>
    <source>
        <strain evidence="9">L3_101_000M1_dasL3_101_000M1_concoct_87</strain>
    </source>
</reference>
<dbReference type="InterPro" id="IPR002104">
    <property type="entry name" value="Integrase_catalytic"/>
</dbReference>
<dbReference type="InterPro" id="IPR011010">
    <property type="entry name" value="DNA_brk_join_enz"/>
</dbReference>
<organism evidence="9 10">
    <name type="scientific">Subdoligranulum variabile</name>
    <dbReference type="NCBI Taxonomy" id="214851"/>
    <lineage>
        <taxon>Bacteria</taxon>
        <taxon>Bacillati</taxon>
        <taxon>Bacillota</taxon>
        <taxon>Clostridia</taxon>
        <taxon>Eubacteriales</taxon>
        <taxon>Oscillospiraceae</taxon>
        <taxon>Subdoligranulum</taxon>
    </lineage>
</organism>
<evidence type="ECO:0000256" key="4">
    <source>
        <dbReference type="ARBA" id="ARBA00023125"/>
    </source>
</evidence>
<keyword evidence="3" id="KW-0229">DNA integration</keyword>
<dbReference type="GO" id="GO:0006310">
    <property type="term" value="P:DNA recombination"/>
    <property type="evidence" value="ECO:0007669"/>
    <property type="project" value="UniProtKB-KW"/>
</dbReference>
<dbReference type="Pfam" id="PF00589">
    <property type="entry name" value="Phage_integrase"/>
    <property type="match status" value="1"/>
</dbReference>
<proteinExistence type="inferred from homology"/>
<evidence type="ECO:0000313" key="10">
    <source>
        <dbReference type="Proteomes" id="UP000759273"/>
    </source>
</evidence>
<accession>A0A943HLW9</accession>
<comment type="similarity">
    <text evidence="2">Belongs to the 'phage' integrase family.</text>
</comment>
<dbReference type="Gene3D" id="1.10.150.130">
    <property type="match status" value="1"/>
</dbReference>
<evidence type="ECO:0000259" key="7">
    <source>
        <dbReference type="PROSITE" id="PS51898"/>
    </source>
</evidence>